<reference evidence="2" key="1">
    <citation type="submission" date="2023-06" db="EMBL/GenBank/DDBJ databases">
        <title>Genomic analysis of the entomopathogenic nematode Steinernema hermaphroditum.</title>
        <authorList>
            <person name="Schwarz E.M."/>
            <person name="Heppert J.K."/>
            <person name="Baniya A."/>
            <person name="Schwartz H.T."/>
            <person name="Tan C.-H."/>
            <person name="Antoshechkin I."/>
            <person name="Sternberg P.W."/>
            <person name="Goodrich-Blair H."/>
            <person name="Dillman A.R."/>
        </authorList>
    </citation>
    <scope>NUCLEOTIDE SEQUENCE</scope>
    <source>
        <strain evidence="2">PS9179</strain>
        <tissue evidence="2">Whole animal</tissue>
    </source>
</reference>
<dbReference type="Proteomes" id="UP001175271">
    <property type="component" value="Unassembled WGS sequence"/>
</dbReference>
<proteinExistence type="predicted"/>
<name>A0AA39LEX0_9BILA</name>
<comment type="caution">
    <text evidence="2">The sequence shown here is derived from an EMBL/GenBank/DDBJ whole genome shotgun (WGS) entry which is preliminary data.</text>
</comment>
<organism evidence="2 3">
    <name type="scientific">Steinernema hermaphroditum</name>
    <dbReference type="NCBI Taxonomy" id="289476"/>
    <lineage>
        <taxon>Eukaryota</taxon>
        <taxon>Metazoa</taxon>
        <taxon>Ecdysozoa</taxon>
        <taxon>Nematoda</taxon>
        <taxon>Chromadorea</taxon>
        <taxon>Rhabditida</taxon>
        <taxon>Tylenchina</taxon>
        <taxon>Panagrolaimomorpha</taxon>
        <taxon>Strongyloidoidea</taxon>
        <taxon>Steinernematidae</taxon>
        <taxon>Steinernema</taxon>
    </lineage>
</organism>
<feature type="chain" id="PRO_5041244937" evidence="1">
    <location>
        <begin position="18"/>
        <end position="123"/>
    </location>
</feature>
<accession>A0AA39LEX0</accession>
<dbReference type="AlphaFoldDB" id="A0AA39LEX0"/>
<gene>
    <name evidence="2" type="ORF">QR680_000852</name>
</gene>
<dbReference type="EMBL" id="JAUCMV010000005">
    <property type="protein sequence ID" value="KAK0394640.1"/>
    <property type="molecule type" value="Genomic_DNA"/>
</dbReference>
<sequence length="123" mass="13693">MFLCAFFVILFIYSSLQLDDSRIDSNTVGIAIARENETLVARQHDDSVLNTQVERMFETIQKMHNLLTNMDIQFSSKMEALSRAASRCPGGESGLPAAIAHCGVDANKRSEVREADLGERELD</sequence>
<feature type="signal peptide" evidence="1">
    <location>
        <begin position="1"/>
        <end position="17"/>
    </location>
</feature>
<protein>
    <submittedName>
        <fullName evidence="2">Uncharacterized protein</fullName>
    </submittedName>
</protein>
<keyword evidence="3" id="KW-1185">Reference proteome</keyword>
<evidence type="ECO:0000256" key="1">
    <source>
        <dbReference type="SAM" id="SignalP"/>
    </source>
</evidence>
<evidence type="ECO:0000313" key="2">
    <source>
        <dbReference type="EMBL" id="KAK0394640.1"/>
    </source>
</evidence>
<evidence type="ECO:0000313" key="3">
    <source>
        <dbReference type="Proteomes" id="UP001175271"/>
    </source>
</evidence>
<keyword evidence="1" id="KW-0732">Signal</keyword>